<keyword evidence="2" id="KW-0963">Cytoplasm</keyword>
<evidence type="ECO:0000313" key="8">
    <source>
        <dbReference type="Proteomes" id="UP000266841"/>
    </source>
</evidence>
<dbReference type="OrthoDB" id="6350415at2759"/>
<comment type="subcellular location">
    <subcellularLocation>
        <location evidence="1">Cytoplasm</location>
        <location evidence="1">Cytoskeleton</location>
        <location evidence="1">Microtubule organizing center</location>
        <location evidence="1">Centrosome</location>
        <location evidence="1">Centriole</location>
    </subcellularLocation>
</comment>
<sequence length="935" mass="106121">MWRGGDHHDSFDARDDRESSRGGSSAIPDEKVMRFDQLLKRIETERTKMSAGTSSVNSRTSSPSLNTIGTPTRPTRRHVDRSPNEAGAYDFAKRASQLRMSVDNVPTRTGTPTLRPSVRDVSPRSVGSRGSRRHTPRKDMSPLRNSGSRGNSRSRSPSTRSTHSYSHNRGASPANNDMDFKFQVDKFHSSLVSAHDTISLLEKDVRNLKRRVEEKDDCILSLEQRNKVLSESVAESRSAVLKKEEEKTKLLAEKSKEIREARQECDKYKHQAAGMDKISSECESTVNDLKAERTQMERTIREKNSMIDSLRSETHRLTEELADGSIVRSQVKEKDKTISSLQNEIQRLNEELAEGAFAKTKAVKSDELIKRLEEELGAAKSDQAAASKVIIDLELRIKEIGDKHAHELLAANNRESSIAETKSVGEVTSTKATEHFKAKAAHLEDELDRTILENEELNGKIKTAEKRVRQIERSAVEKDEEIARLEDSIRDRERELKSQIDQKQSELDRQRARIEKYDLGCSKEQETVALLEQAIEDLEKAHNDNNDEISRLTSENQVLTSTLAEAEEYMKRYSGDMAELSTLKGMVSDLQSMNSDLVQKVKGSGEEILELKGKNTELETKIEGFSKSQVDESRLKTYERRIDELEDLLSEKHNVIAALQDDLSSTHRDTSRLSESKQRSKERLAEVEDSASRLSESKQRVLSLEEKIISKNDTILKLKDQIAELSKTKERLAEVEDSLAASEATACKLRSQLDEQLADDRLQREIDALLGQKCALEDSICILKNKVSKEAQSNKENTVQLEELRTLCENKDREAKTFVDTISNLEGTVDRLEKKSDLLKENERKAWERVKELEEFMNHLESRRGKEAEQLASDAGDAELLREQLSVVKAKLSTRDEELVESRKGIAEAQKMIYRLMETVQELRKRERSRSATTE</sequence>
<comment type="caution">
    <text evidence="7">The sequence shown here is derived from an EMBL/GenBank/DDBJ whole genome shotgun (WGS) entry which is preliminary data.</text>
</comment>
<feature type="coiled-coil region" evidence="5">
    <location>
        <begin position="440"/>
        <end position="555"/>
    </location>
</feature>
<reference evidence="7 8" key="1">
    <citation type="journal article" date="2012" name="Genome Biol.">
        <title>Genome and low-iron response of an oceanic diatom adapted to chronic iron limitation.</title>
        <authorList>
            <person name="Lommer M."/>
            <person name="Specht M."/>
            <person name="Roy A.S."/>
            <person name="Kraemer L."/>
            <person name="Andreson R."/>
            <person name="Gutowska M.A."/>
            <person name="Wolf J."/>
            <person name="Bergner S.V."/>
            <person name="Schilhabel M.B."/>
            <person name="Klostermeier U.C."/>
            <person name="Beiko R.G."/>
            <person name="Rosenstiel P."/>
            <person name="Hippler M."/>
            <person name="Laroche J."/>
        </authorList>
    </citation>
    <scope>NUCLEOTIDE SEQUENCE [LARGE SCALE GENOMIC DNA]</scope>
    <source>
        <strain evidence="7 8">CCMP1005</strain>
    </source>
</reference>
<feature type="compositionally biased region" description="Basic and acidic residues" evidence="6">
    <location>
        <begin position="1"/>
        <end position="20"/>
    </location>
</feature>
<dbReference type="Proteomes" id="UP000266841">
    <property type="component" value="Unassembled WGS sequence"/>
</dbReference>
<dbReference type="OMA" id="NHEPELH"/>
<dbReference type="PANTHER" id="PTHR20544:SF0">
    <property type="entry name" value="NUCLEOPROTEIN TPR_MLP1 DOMAIN-CONTAINING PROTEIN"/>
    <property type="match status" value="1"/>
</dbReference>
<evidence type="ECO:0000313" key="7">
    <source>
        <dbReference type="EMBL" id="EJK63496.1"/>
    </source>
</evidence>
<dbReference type="InterPro" id="IPR051877">
    <property type="entry name" value="Centriole_BasalBody_StrucProt"/>
</dbReference>
<comment type="similarity">
    <text evidence="4">Belongs to the CEP135/TSGA10 family.</text>
</comment>
<protein>
    <submittedName>
        <fullName evidence="7">Uncharacterized protein</fullName>
    </submittedName>
</protein>
<evidence type="ECO:0000256" key="5">
    <source>
        <dbReference type="SAM" id="Coils"/>
    </source>
</evidence>
<organism evidence="7 8">
    <name type="scientific">Thalassiosira oceanica</name>
    <name type="common">Marine diatom</name>
    <dbReference type="NCBI Taxonomy" id="159749"/>
    <lineage>
        <taxon>Eukaryota</taxon>
        <taxon>Sar</taxon>
        <taxon>Stramenopiles</taxon>
        <taxon>Ochrophyta</taxon>
        <taxon>Bacillariophyta</taxon>
        <taxon>Coscinodiscophyceae</taxon>
        <taxon>Thalassiosirophycidae</taxon>
        <taxon>Thalassiosirales</taxon>
        <taxon>Thalassiosiraceae</taxon>
        <taxon>Thalassiosira</taxon>
    </lineage>
</organism>
<evidence type="ECO:0000256" key="6">
    <source>
        <dbReference type="SAM" id="MobiDB-lite"/>
    </source>
</evidence>
<evidence type="ECO:0000256" key="1">
    <source>
        <dbReference type="ARBA" id="ARBA00004114"/>
    </source>
</evidence>
<dbReference type="GO" id="GO:0005814">
    <property type="term" value="C:centriole"/>
    <property type="evidence" value="ECO:0007669"/>
    <property type="project" value="UniProtKB-SubCell"/>
</dbReference>
<feature type="compositionally biased region" description="Low complexity" evidence="6">
    <location>
        <begin position="142"/>
        <end position="167"/>
    </location>
</feature>
<name>K0SR03_THAOC</name>
<proteinExistence type="inferred from homology"/>
<evidence type="ECO:0000256" key="4">
    <source>
        <dbReference type="ARBA" id="ARBA00038123"/>
    </source>
</evidence>
<keyword evidence="3" id="KW-0206">Cytoskeleton</keyword>
<evidence type="ECO:0000256" key="3">
    <source>
        <dbReference type="ARBA" id="ARBA00023212"/>
    </source>
</evidence>
<keyword evidence="5" id="KW-0175">Coiled coil</keyword>
<gene>
    <name evidence="7" type="ORF">THAOC_15839</name>
</gene>
<evidence type="ECO:0000256" key="2">
    <source>
        <dbReference type="ARBA" id="ARBA00022490"/>
    </source>
</evidence>
<dbReference type="eggNOG" id="KOG1836">
    <property type="taxonomic scope" value="Eukaryota"/>
</dbReference>
<feature type="coiled-coil region" evidence="5">
    <location>
        <begin position="191"/>
        <end position="389"/>
    </location>
</feature>
<dbReference type="EMBL" id="AGNL01018212">
    <property type="protein sequence ID" value="EJK63496.1"/>
    <property type="molecule type" value="Genomic_DNA"/>
</dbReference>
<feature type="compositionally biased region" description="Basic and acidic residues" evidence="6">
    <location>
        <begin position="28"/>
        <end position="48"/>
    </location>
</feature>
<accession>K0SR03</accession>
<dbReference type="AlphaFoldDB" id="K0SR03"/>
<feature type="compositionally biased region" description="Polar residues" evidence="6">
    <location>
        <begin position="104"/>
        <end position="114"/>
    </location>
</feature>
<feature type="compositionally biased region" description="Basic and acidic residues" evidence="6">
    <location>
        <begin position="664"/>
        <end position="686"/>
    </location>
</feature>
<feature type="compositionally biased region" description="Low complexity" evidence="6">
    <location>
        <begin position="50"/>
        <end position="64"/>
    </location>
</feature>
<feature type="region of interest" description="Disordered" evidence="6">
    <location>
        <begin position="1"/>
        <end position="177"/>
    </location>
</feature>
<feature type="coiled-coil region" evidence="5">
    <location>
        <begin position="815"/>
        <end position="842"/>
    </location>
</feature>
<keyword evidence="8" id="KW-1185">Reference proteome</keyword>
<feature type="region of interest" description="Disordered" evidence="6">
    <location>
        <begin position="663"/>
        <end position="691"/>
    </location>
</feature>
<dbReference type="PANTHER" id="PTHR20544">
    <property type="entry name" value="CENTROSOMAL PROTEIN CEP135"/>
    <property type="match status" value="1"/>
</dbReference>